<accession>A0A1I8A685</accession>
<evidence type="ECO:0000256" key="1">
    <source>
        <dbReference type="SAM" id="MobiDB-lite"/>
    </source>
</evidence>
<protein>
    <submittedName>
        <fullName evidence="3">Ovule protein</fullName>
    </submittedName>
</protein>
<feature type="compositionally biased region" description="Basic and acidic residues" evidence="1">
    <location>
        <begin position="80"/>
        <end position="101"/>
    </location>
</feature>
<evidence type="ECO:0000313" key="3">
    <source>
        <dbReference type="WBParaSite" id="L893_g33004.t1"/>
    </source>
</evidence>
<proteinExistence type="predicted"/>
<keyword evidence="2" id="KW-1185">Reference proteome</keyword>
<organism evidence="2 3">
    <name type="scientific">Steinernema glaseri</name>
    <dbReference type="NCBI Taxonomy" id="37863"/>
    <lineage>
        <taxon>Eukaryota</taxon>
        <taxon>Metazoa</taxon>
        <taxon>Ecdysozoa</taxon>
        <taxon>Nematoda</taxon>
        <taxon>Chromadorea</taxon>
        <taxon>Rhabditida</taxon>
        <taxon>Tylenchina</taxon>
        <taxon>Panagrolaimomorpha</taxon>
        <taxon>Strongyloidoidea</taxon>
        <taxon>Steinernematidae</taxon>
        <taxon>Steinernema</taxon>
    </lineage>
</organism>
<sequence>MAKKSHGVQWNLTNTPFENTQECSTALYKPLRRSYPVLIPFCVCLLSCSSDLTPHVCTFKMDDRESRRWTFVSEQTNENRMAKDRLRMDNKTDWNSEEKRQSYGVRSSRHDEHKEGQRLSDT</sequence>
<evidence type="ECO:0000313" key="2">
    <source>
        <dbReference type="Proteomes" id="UP000095287"/>
    </source>
</evidence>
<name>A0A1I8A685_9BILA</name>
<reference evidence="3" key="1">
    <citation type="submission" date="2016-11" db="UniProtKB">
        <authorList>
            <consortium name="WormBaseParasite"/>
        </authorList>
    </citation>
    <scope>IDENTIFICATION</scope>
</reference>
<dbReference type="WBParaSite" id="L893_g33004.t1">
    <property type="protein sequence ID" value="L893_g33004.t1"/>
    <property type="gene ID" value="L893_g33004"/>
</dbReference>
<dbReference type="Proteomes" id="UP000095287">
    <property type="component" value="Unplaced"/>
</dbReference>
<feature type="compositionally biased region" description="Basic and acidic residues" evidence="1">
    <location>
        <begin position="108"/>
        <end position="122"/>
    </location>
</feature>
<feature type="region of interest" description="Disordered" evidence="1">
    <location>
        <begin position="80"/>
        <end position="122"/>
    </location>
</feature>
<dbReference type="AlphaFoldDB" id="A0A1I8A685"/>